<evidence type="ECO:0000313" key="2">
    <source>
        <dbReference type="Proteomes" id="UP001165121"/>
    </source>
</evidence>
<gene>
    <name evidence="1" type="ORF">Pfra01_000383700</name>
</gene>
<dbReference type="AlphaFoldDB" id="A0A9W6U0T4"/>
<name>A0A9W6U0T4_9STRA</name>
<reference evidence="1" key="1">
    <citation type="submission" date="2023-04" db="EMBL/GenBank/DDBJ databases">
        <title>Phytophthora fragariaefolia NBRC 109709.</title>
        <authorList>
            <person name="Ichikawa N."/>
            <person name="Sato H."/>
            <person name="Tonouchi N."/>
        </authorList>
    </citation>
    <scope>NUCLEOTIDE SEQUENCE</scope>
    <source>
        <strain evidence="1">NBRC 109709</strain>
    </source>
</reference>
<keyword evidence="2" id="KW-1185">Reference proteome</keyword>
<accession>A0A9W6U0T4</accession>
<protein>
    <submittedName>
        <fullName evidence="1">Unnamed protein product</fullName>
    </submittedName>
</protein>
<proteinExistence type="predicted"/>
<sequence>MRTSFAFEVDKELVLLVHTSSCSGSQTSWSDVVRRMRRSGHQVSVLKKRPLSLKRTWGPDPRSLSQKLFTPVYRPRGRRPAMIRQLRAAPPPPQNKLSNHAACLPVVEFLICDLTTEASELSAGHIDSAATADAPGSPGDIELSSRAKSISASVADGEVVQASSPLSSSTGGEATVIQGVPPLLSFGVVDLAAIFADVPRQLGMQTRMNLIAMLRS</sequence>
<dbReference type="EMBL" id="BSXT01000296">
    <property type="protein sequence ID" value="GMF23767.1"/>
    <property type="molecule type" value="Genomic_DNA"/>
</dbReference>
<comment type="caution">
    <text evidence="1">The sequence shown here is derived from an EMBL/GenBank/DDBJ whole genome shotgun (WGS) entry which is preliminary data.</text>
</comment>
<evidence type="ECO:0000313" key="1">
    <source>
        <dbReference type="EMBL" id="GMF23767.1"/>
    </source>
</evidence>
<organism evidence="1 2">
    <name type="scientific">Phytophthora fragariaefolia</name>
    <dbReference type="NCBI Taxonomy" id="1490495"/>
    <lineage>
        <taxon>Eukaryota</taxon>
        <taxon>Sar</taxon>
        <taxon>Stramenopiles</taxon>
        <taxon>Oomycota</taxon>
        <taxon>Peronosporomycetes</taxon>
        <taxon>Peronosporales</taxon>
        <taxon>Peronosporaceae</taxon>
        <taxon>Phytophthora</taxon>
    </lineage>
</organism>
<dbReference type="Proteomes" id="UP001165121">
    <property type="component" value="Unassembled WGS sequence"/>
</dbReference>